<dbReference type="PANTHER" id="PTHR30469">
    <property type="entry name" value="MULTIDRUG RESISTANCE PROTEIN MDTA"/>
    <property type="match status" value="1"/>
</dbReference>
<dbReference type="Gene3D" id="2.40.420.20">
    <property type="match status" value="1"/>
</dbReference>
<feature type="signal peptide" evidence="1">
    <location>
        <begin position="1"/>
        <end position="21"/>
    </location>
</feature>
<dbReference type="OrthoDB" id="7811737at2"/>
<evidence type="ECO:0000259" key="2">
    <source>
        <dbReference type="Pfam" id="PF25967"/>
    </source>
</evidence>
<sequence>MSALIKGIARSLAVAIPVALGALTVAYSEDLKTAPAAKEVKRPPTAVRVVTMAPVEIVPRVSGYGTVTPAREWRAVARVEGEVIEKADGLANGGVIPGGTMLLRLDDAELQLSLAQIDTQLAALDVKDQTLIASLEIATADLELSRTELARQETLADQGVATQVRLDSARRAELGARAKVVEVENQLALNAAEREVLKAQRATVARSLDFTKIAAPYDIRIAEVAAELGQVVTRNQTLVTAEGIEAAEVAAQFSIGRIGPILRMMGDGATVHDLKARVRLPAPGHLVTWDAKVDRVGEALDPRTQSTAIVVRIEDPYGQAEAGKRPPLRRNTFVEVILMAPKRQALVAPLDAVRGGQALVVSAEGTLEKRAVTVGFAIGDIAVVSDGLAEGDKLVVTDPSIAVPGMAVKAVEDKQLLAQITAAAGGQGKPKGNK</sequence>
<dbReference type="GO" id="GO:0015562">
    <property type="term" value="F:efflux transmembrane transporter activity"/>
    <property type="evidence" value="ECO:0007669"/>
    <property type="project" value="TreeGrafter"/>
</dbReference>
<dbReference type="PANTHER" id="PTHR30469:SF33">
    <property type="entry name" value="SLR1207 PROTEIN"/>
    <property type="match status" value="1"/>
</dbReference>
<dbReference type="SUPFAM" id="SSF111369">
    <property type="entry name" value="HlyD-like secretion proteins"/>
    <property type="match status" value="1"/>
</dbReference>
<dbReference type="InterPro" id="IPR058627">
    <property type="entry name" value="MdtA-like_C"/>
</dbReference>
<keyword evidence="1" id="KW-0732">Signal</keyword>
<feature type="domain" description="Multidrug resistance protein MdtA-like C-terminal permuted SH3" evidence="2">
    <location>
        <begin position="344"/>
        <end position="396"/>
    </location>
</feature>
<proteinExistence type="predicted"/>
<evidence type="ECO:0000256" key="1">
    <source>
        <dbReference type="SAM" id="SignalP"/>
    </source>
</evidence>
<dbReference type="GO" id="GO:1990281">
    <property type="term" value="C:efflux pump complex"/>
    <property type="evidence" value="ECO:0007669"/>
    <property type="project" value="TreeGrafter"/>
</dbReference>
<dbReference type="AlphaFoldDB" id="A0A0B3RV95"/>
<evidence type="ECO:0000313" key="3">
    <source>
        <dbReference type="EMBL" id="KHQ50673.1"/>
    </source>
</evidence>
<dbReference type="Gene3D" id="2.40.30.170">
    <property type="match status" value="1"/>
</dbReference>
<organism evidence="3 4">
    <name type="scientific">Mameliella alba</name>
    <dbReference type="NCBI Taxonomy" id="561184"/>
    <lineage>
        <taxon>Bacteria</taxon>
        <taxon>Pseudomonadati</taxon>
        <taxon>Pseudomonadota</taxon>
        <taxon>Alphaproteobacteria</taxon>
        <taxon>Rhodobacterales</taxon>
        <taxon>Roseobacteraceae</taxon>
        <taxon>Mameliella</taxon>
    </lineage>
</organism>
<accession>A0A0B3RV95</accession>
<dbReference type="STRING" id="561184.SAMN05216376_11953"/>
<gene>
    <name evidence="3" type="ORF">OA50_04742</name>
</gene>
<reference evidence="3 4" key="1">
    <citation type="submission" date="2014-10" db="EMBL/GenBank/DDBJ databases">
        <title>Genome sequence of Ponticoccus sp. strain UMTAT08 isolated from clonal culture of toxic dinoflagellate Alexandrium tamiyavanichii.</title>
        <authorList>
            <person name="Gan H.Y."/>
            <person name="Muhd D.-D."/>
            <person name="Mohd Noor M.E."/>
            <person name="Yeong Y.S."/>
            <person name="Usup G."/>
        </authorList>
    </citation>
    <scope>NUCLEOTIDE SEQUENCE [LARGE SCALE GENOMIC DNA]</scope>
    <source>
        <strain evidence="3 4">UMTAT08</strain>
    </source>
</reference>
<comment type="caution">
    <text evidence="3">The sequence shown here is derived from an EMBL/GenBank/DDBJ whole genome shotgun (WGS) entry which is preliminary data.</text>
</comment>
<name>A0A0B3RV95_9RHOB</name>
<dbReference type="Gene3D" id="1.10.287.470">
    <property type="entry name" value="Helix hairpin bin"/>
    <property type="match status" value="1"/>
</dbReference>
<dbReference type="RefSeq" id="WP_043145716.1">
    <property type="nucleotide sequence ID" value="NZ_JSUQ01000023.1"/>
</dbReference>
<keyword evidence="4" id="KW-1185">Reference proteome</keyword>
<feature type="chain" id="PRO_5002098733" evidence="1">
    <location>
        <begin position="22"/>
        <end position="434"/>
    </location>
</feature>
<dbReference type="PATRIC" id="fig|1515334.3.peg.4771"/>
<dbReference type="EMBL" id="JSUQ01000023">
    <property type="protein sequence ID" value="KHQ50673.1"/>
    <property type="molecule type" value="Genomic_DNA"/>
</dbReference>
<dbReference type="Pfam" id="PF25967">
    <property type="entry name" value="RND-MFP_C"/>
    <property type="match status" value="1"/>
</dbReference>
<dbReference type="Proteomes" id="UP000030960">
    <property type="component" value="Unassembled WGS sequence"/>
</dbReference>
<dbReference type="Gene3D" id="2.40.50.100">
    <property type="match status" value="1"/>
</dbReference>
<protein>
    <submittedName>
        <fullName evidence="3">RND family efflux transporter MFP subunit</fullName>
    </submittedName>
</protein>
<evidence type="ECO:0000313" key="4">
    <source>
        <dbReference type="Proteomes" id="UP000030960"/>
    </source>
</evidence>